<comment type="caution">
    <text evidence="2">The sequence shown here is derived from an EMBL/GenBank/DDBJ whole genome shotgun (WGS) entry which is preliminary data.</text>
</comment>
<evidence type="ECO:0000313" key="3">
    <source>
        <dbReference type="Proteomes" id="UP001597116"/>
    </source>
</evidence>
<reference evidence="3" key="1">
    <citation type="journal article" date="2019" name="Int. J. Syst. Evol. Microbiol.">
        <title>The Global Catalogue of Microorganisms (GCM) 10K type strain sequencing project: providing services to taxonomists for standard genome sequencing and annotation.</title>
        <authorList>
            <consortium name="The Broad Institute Genomics Platform"/>
            <consortium name="The Broad Institute Genome Sequencing Center for Infectious Disease"/>
            <person name="Wu L."/>
            <person name="Ma J."/>
        </authorList>
    </citation>
    <scope>NUCLEOTIDE SEQUENCE [LARGE SCALE GENOMIC DNA]</scope>
    <source>
        <strain evidence="3">CCUG 55608</strain>
    </source>
</reference>
<sequence length="122" mass="14117">MLYIVLAILILYGIICFVVHYLDFGWKLLTGTWLNEKLPIVKKMRSGLFHRFLIFMVLTILLYGGLRQFLDFIPDDWGRTDEAGKMHPYKLSITSILAVVIAGISMYGFYLADAHAEERRKT</sequence>
<gene>
    <name evidence="2" type="ORF">ACFQ4C_10450</name>
</gene>
<dbReference type="EMBL" id="JBHTLP010000008">
    <property type="protein sequence ID" value="MFD1141531.1"/>
    <property type="molecule type" value="Genomic_DNA"/>
</dbReference>
<evidence type="ECO:0008006" key="4">
    <source>
        <dbReference type="Google" id="ProtNLM"/>
    </source>
</evidence>
<keyword evidence="1" id="KW-1133">Transmembrane helix</keyword>
<keyword evidence="1" id="KW-0472">Membrane</keyword>
<protein>
    <recommendedName>
        <fullName evidence="4">DUF1206 domain-containing protein</fullName>
    </recommendedName>
</protein>
<evidence type="ECO:0000256" key="1">
    <source>
        <dbReference type="SAM" id="Phobius"/>
    </source>
</evidence>
<feature type="transmembrane region" description="Helical" evidence="1">
    <location>
        <begin position="47"/>
        <end position="66"/>
    </location>
</feature>
<keyword evidence="3" id="KW-1185">Reference proteome</keyword>
<feature type="transmembrane region" description="Helical" evidence="1">
    <location>
        <begin position="6"/>
        <end position="26"/>
    </location>
</feature>
<accession>A0ABW3Q8K3</accession>
<evidence type="ECO:0000313" key="2">
    <source>
        <dbReference type="EMBL" id="MFD1141531.1"/>
    </source>
</evidence>
<organism evidence="2 3">
    <name type="scientific">Larkinella insperata</name>
    <dbReference type="NCBI Taxonomy" id="332158"/>
    <lineage>
        <taxon>Bacteria</taxon>
        <taxon>Pseudomonadati</taxon>
        <taxon>Bacteroidota</taxon>
        <taxon>Cytophagia</taxon>
        <taxon>Cytophagales</taxon>
        <taxon>Spirosomataceae</taxon>
        <taxon>Larkinella</taxon>
    </lineage>
</organism>
<proteinExistence type="predicted"/>
<dbReference type="RefSeq" id="WP_265991953.1">
    <property type="nucleotide sequence ID" value="NZ_CP110973.1"/>
</dbReference>
<keyword evidence="1" id="KW-0812">Transmembrane</keyword>
<dbReference type="Proteomes" id="UP001597116">
    <property type="component" value="Unassembled WGS sequence"/>
</dbReference>
<feature type="transmembrane region" description="Helical" evidence="1">
    <location>
        <begin position="91"/>
        <end position="112"/>
    </location>
</feature>
<name>A0ABW3Q8K3_9BACT</name>